<dbReference type="eggNOG" id="COG5281">
    <property type="taxonomic scope" value="Bacteria"/>
</dbReference>
<dbReference type="EMBL" id="AP009386">
    <property type="protein sequence ID" value="BAG46476.1"/>
    <property type="molecule type" value="Genomic_DNA"/>
</dbReference>
<sequence>MATSLRELIVSVTANTTEYDRRMRGLASTAGGYFNAVRDGGRAADAAFASNAASVQVTVRAIEAARGSLRGYAEAAAAAFGIHQLVDYADEWTNLSNRLKIVTRDQVDFAVAQDDVLRIAQATRQPLDATAELYQRIANNTSHLGLSIKQVGPLVETISKAVALSGVSADTARLGIVQLGQAFASGQLRGQDLKSVLEELPGVADAIARGMGRGTSELKALAEDGKLTVENLIDALRNAGASTDALFGKVDVTVGQAMTRLQTEIVAYVGRANEATGASAKLSQGIIYVAEHLDDIVKISASLAAGRLVTYLLQSGIAARQAAIDWNTKRLALAAATKEESAAALVSLEKARSDRDAAAAKLQNAQAAEVAAQAELAGMRAMRESLAMQSALIAGSIRYTDAKLAEARAIEASAVAQVATARSNLANSQEIGTRIAGTPYAAVIARETAAAQGELERAEASLALAQQRRVALEAAAAKGTIDQTRYAAALAETEKGLAAAEREVAIATQARERAERGATAATAGLAAATERAAVAQTAAARAGSLMRTVGSGLLSVVGGLPGILTTVGTVALGAAVNWLVFRDHASSATSSLIDMQAPLDQVIDKYRQLTPLLQEVERQRVKQAQAAATSDVADAYARLASRASQSVIVPTFGDGAPIVTDEDQAALDRFLEGLKRVKAENLGVEEKSRELARLVDVFVAATRGGDDLRTELVQDASAIDTAGAAADRGARTLAAMDAAARGAADGIRLLTEENNFFAGGMAAEAWNKYVEKLKEASDVIGMTAQQRAEYEAKTKGANAAEARQAGLIAGRADAYKSLEKAIQDKDAKAEAGARRNIDNLTRELALMNQQMEVAKQLSGYQNAIKNGDFSQFGIGKETPEKIALEVAGNVARARAAALGQKAYDDTMAQSAAQVARIGVNAPALAHRTRAGGARSEPESRRLLENIEQRIAQLRVEAVATDKLTQSEKDRIGFDQKLTDLAAKRTKLSDGDKSLIRDQASIRAAYDRAVQLEKEVRYHEAINKLKERSAQIDAELADYASERQREVARELAALSMGDNARELNQAMSRVSDEFRRRRDDFTKGARKDGTLGSPEYLAEMERINRAEADQLERERGYLDQRLTLQRDWRVGASRALALYQESAENAAGRAEEAFTSSFRNLEDAVASFAATGKLDFRGLVDSMIADLARFAARAALAPVFGWLGNAIGLGASAAGGYSSSSLLGGLAGGLSDGVAAAAGGNAYGFHLATGGHVTGPGTSTSDSIPAWLSNDEFVVKASAVRKPGVLRLLEAINGGRDVGFAKFANGGLVGGSGAGAGGQFGGDSAALQLNIPITIEGGTADASQMMASAEFAKKLKQLVQGLIATESRQGGTLWKLKNRMG</sequence>
<dbReference type="Pfam" id="PF20155">
    <property type="entry name" value="TMP_3"/>
    <property type="match status" value="1"/>
</dbReference>
<evidence type="ECO:0000313" key="4">
    <source>
        <dbReference type="EMBL" id="BAG46476.1"/>
    </source>
</evidence>
<evidence type="ECO:0000256" key="1">
    <source>
        <dbReference type="SAM" id="Coils"/>
    </source>
</evidence>
<dbReference type="Pfam" id="PF09718">
    <property type="entry name" value="Tape_meas_lam_C"/>
    <property type="match status" value="1"/>
</dbReference>
<dbReference type="KEGG" id="bmj:BMULJ_04626"/>
<feature type="domain" description="Bacteriophage tail tape measure C-terminal" evidence="2">
    <location>
        <begin position="1126"/>
        <end position="1199"/>
    </location>
</feature>
<dbReference type="KEGG" id="bmu:Bmul_3876"/>
<dbReference type="InterPro" id="IPR006431">
    <property type="entry name" value="Phage_tape_meas_C"/>
</dbReference>
<evidence type="ECO:0000259" key="2">
    <source>
        <dbReference type="Pfam" id="PF09718"/>
    </source>
</evidence>
<evidence type="ECO:0000313" key="5">
    <source>
        <dbReference type="Proteomes" id="UP000008815"/>
    </source>
</evidence>
<accession>A0A0H3KML7</accession>
<dbReference type="eggNOG" id="COG0419">
    <property type="taxonomic scope" value="Bacteria"/>
</dbReference>
<dbReference type="NCBIfam" id="TIGR02675">
    <property type="entry name" value="tape_meas_nterm"/>
    <property type="match status" value="1"/>
</dbReference>
<organism evidence="4 5">
    <name type="scientific">Burkholderia multivorans (strain ATCC 17616 / 249)</name>
    <dbReference type="NCBI Taxonomy" id="395019"/>
    <lineage>
        <taxon>Bacteria</taxon>
        <taxon>Pseudomonadati</taxon>
        <taxon>Pseudomonadota</taxon>
        <taxon>Betaproteobacteria</taxon>
        <taxon>Burkholderiales</taxon>
        <taxon>Burkholderiaceae</taxon>
        <taxon>Burkholderia</taxon>
        <taxon>Burkholderia cepacia complex</taxon>
    </lineage>
</organism>
<dbReference type="InterPro" id="IPR013491">
    <property type="entry name" value="Tape_meas_N"/>
</dbReference>
<proteinExistence type="predicted"/>
<feature type="domain" description="Tape measure protein N-terminal" evidence="3">
    <location>
        <begin position="84"/>
        <end position="274"/>
    </location>
</feature>
<dbReference type="Pfam" id="PF24622">
    <property type="entry name" value="TMP_4"/>
    <property type="match status" value="1"/>
</dbReference>
<dbReference type="NCBIfam" id="TIGR01541">
    <property type="entry name" value="tape_meas_lam_C"/>
    <property type="match status" value="1"/>
</dbReference>
<keyword evidence="1" id="KW-0175">Coiled coil</keyword>
<dbReference type="Proteomes" id="UP000008815">
    <property type="component" value="Chromosome 2"/>
</dbReference>
<protein>
    <submittedName>
        <fullName evidence="4">Bacteriophage tape measure protein</fullName>
    </submittedName>
</protein>
<evidence type="ECO:0000259" key="3">
    <source>
        <dbReference type="Pfam" id="PF20155"/>
    </source>
</evidence>
<dbReference type="STRING" id="395019.BMULJ_04626"/>
<gene>
    <name evidence="4" type="ordered locus">BMULJ_04626</name>
</gene>
<name>A0A0H3KML7_BURM1</name>
<dbReference type="HOGENOM" id="CLU_007297_0_0_4"/>
<reference evidence="4 5" key="1">
    <citation type="submission" date="2007-04" db="EMBL/GenBank/DDBJ databases">
        <title>Complete genome sequence of Burkholderia multivorans ATCC 17616.</title>
        <authorList>
            <person name="Ohtsubo Y."/>
            <person name="Yamashita A."/>
            <person name="Kurokawa K."/>
            <person name="Takami H."/>
            <person name="Yuhara S."/>
            <person name="Nishiyama E."/>
            <person name="Endo R."/>
            <person name="Miyazaki R."/>
            <person name="Ono A."/>
            <person name="Yano K."/>
            <person name="Ito M."/>
            <person name="Sota M."/>
            <person name="Yuji N."/>
            <person name="Hattori M."/>
            <person name="Tsuda M."/>
        </authorList>
    </citation>
    <scope>NUCLEOTIDE SEQUENCE [LARGE SCALE GENOMIC DNA]</scope>
    <source>
        <strain evidence="5">ATCC 17616 / 249</strain>
    </source>
</reference>
<dbReference type="RefSeq" id="WP_012216718.1">
    <property type="nucleotide sequence ID" value="NC_010086.1"/>
</dbReference>
<feature type="coiled-coil region" evidence="1">
    <location>
        <begin position="830"/>
        <end position="857"/>
    </location>
</feature>
<keyword evidence="5" id="KW-1185">Reference proteome</keyword>
<feature type="coiled-coil region" evidence="1">
    <location>
        <begin position="448"/>
        <end position="517"/>
    </location>
</feature>